<dbReference type="Gene3D" id="3.60.120.10">
    <property type="entry name" value="Anthranilate synthase"/>
    <property type="match status" value="1"/>
</dbReference>
<dbReference type="EC" id="2.6.1.85" evidence="4"/>
<dbReference type="GO" id="GO:0000162">
    <property type="term" value="P:L-tryptophan biosynthetic process"/>
    <property type="evidence" value="ECO:0007669"/>
    <property type="project" value="TreeGrafter"/>
</dbReference>
<reference evidence="12" key="1">
    <citation type="journal article" date="2021" name="Mol. Plant Microbe Interact.">
        <title>Telomere to telomere genome assembly of Fusarium musae F31, causal agent of crown rot disease of banana.</title>
        <authorList>
            <person name="Degradi L."/>
            <person name="Tava V."/>
            <person name="Kunova A."/>
            <person name="Cortesi P."/>
            <person name="Saracchi M."/>
            <person name="Pasquali M."/>
        </authorList>
    </citation>
    <scope>NUCLEOTIDE SEQUENCE</scope>
    <source>
        <strain evidence="12">F31</strain>
    </source>
</reference>
<dbReference type="InterPro" id="IPR019999">
    <property type="entry name" value="Anth_synth_I-like"/>
</dbReference>
<gene>
    <name evidence="12" type="ORF">J7337_013057</name>
</gene>
<dbReference type="InterPro" id="IPR029062">
    <property type="entry name" value="Class_I_gatase-like"/>
</dbReference>
<dbReference type="GO" id="GO:0046820">
    <property type="term" value="F:4-amino-4-deoxychorismate synthase activity"/>
    <property type="evidence" value="ECO:0007669"/>
    <property type="project" value="UniProtKB-EC"/>
</dbReference>
<evidence type="ECO:0000256" key="7">
    <source>
        <dbReference type="ARBA" id="ARBA00022962"/>
    </source>
</evidence>
<dbReference type="GeneID" id="68320913"/>
<keyword evidence="7" id="KW-0315">Glutamine amidotransferase</keyword>
<dbReference type="InterPro" id="IPR006221">
    <property type="entry name" value="TrpG/PapA_dom"/>
</dbReference>
<evidence type="ECO:0000256" key="6">
    <source>
        <dbReference type="ARBA" id="ARBA00022909"/>
    </source>
</evidence>
<dbReference type="GO" id="GO:0008153">
    <property type="term" value="P:4-aminobenzoate biosynthetic process"/>
    <property type="evidence" value="ECO:0007669"/>
    <property type="project" value="TreeGrafter"/>
</dbReference>
<keyword evidence="13" id="KW-1185">Reference proteome</keyword>
<dbReference type="InterPro" id="IPR005801">
    <property type="entry name" value="ADC_synthase"/>
</dbReference>
<dbReference type="InterPro" id="IPR017926">
    <property type="entry name" value="GATASE"/>
</dbReference>
<evidence type="ECO:0000313" key="12">
    <source>
        <dbReference type="EMBL" id="KAG9494828.1"/>
    </source>
</evidence>
<feature type="domain" description="Chorismate-utilising enzyme C-terminal" evidence="11">
    <location>
        <begin position="446"/>
        <end position="704"/>
    </location>
</feature>
<dbReference type="RefSeq" id="XP_044673828.1">
    <property type="nucleotide sequence ID" value="XM_044830553.1"/>
</dbReference>
<dbReference type="PANTHER" id="PTHR11236:SF18">
    <property type="entry name" value="AMINODEOXYCHORISMATE SYNTHASE"/>
    <property type="match status" value="1"/>
</dbReference>
<dbReference type="CDD" id="cd01743">
    <property type="entry name" value="GATase1_Anthranilate_Synthase"/>
    <property type="match status" value="1"/>
</dbReference>
<proteinExistence type="inferred from homology"/>
<dbReference type="PRINTS" id="PR00095">
    <property type="entry name" value="ANTSNTHASEI"/>
</dbReference>
<protein>
    <recommendedName>
        <fullName evidence="4">aminodeoxychorismate synthase</fullName>
        <ecNumber evidence="4">2.6.1.85</ecNumber>
    </recommendedName>
    <alternativeName>
        <fullName evidence="8">Para-aminobenzoate synthase</fullName>
    </alternativeName>
    <alternativeName>
        <fullName evidence="9">p-aminobenzoic acid synthase</fullName>
    </alternativeName>
</protein>
<dbReference type="SUPFAM" id="SSF52317">
    <property type="entry name" value="Class I glutamine amidotransferase-like"/>
    <property type="match status" value="1"/>
</dbReference>
<dbReference type="InterPro" id="IPR015890">
    <property type="entry name" value="Chorismate_C"/>
</dbReference>
<dbReference type="GO" id="GO:0005737">
    <property type="term" value="C:cytoplasm"/>
    <property type="evidence" value="ECO:0007669"/>
    <property type="project" value="TreeGrafter"/>
</dbReference>
<dbReference type="SUPFAM" id="SSF56322">
    <property type="entry name" value="ADC synthase"/>
    <property type="match status" value="1"/>
</dbReference>
<dbReference type="EMBL" id="JAHBCI010000011">
    <property type="protein sequence ID" value="KAG9494828.1"/>
    <property type="molecule type" value="Genomic_DNA"/>
</dbReference>
<evidence type="ECO:0000256" key="3">
    <source>
        <dbReference type="ARBA" id="ARBA00005970"/>
    </source>
</evidence>
<evidence type="ECO:0000256" key="1">
    <source>
        <dbReference type="ARBA" id="ARBA00001000"/>
    </source>
</evidence>
<evidence type="ECO:0000256" key="8">
    <source>
        <dbReference type="ARBA" id="ARBA00031329"/>
    </source>
</evidence>
<dbReference type="PRINTS" id="PR00099">
    <property type="entry name" value="CPSGATASE"/>
</dbReference>
<keyword evidence="6" id="KW-0289">Folate biosynthesis</keyword>
<dbReference type="GO" id="GO:0046656">
    <property type="term" value="P:folic acid biosynthetic process"/>
    <property type="evidence" value="ECO:0007669"/>
    <property type="project" value="UniProtKB-KW"/>
</dbReference>
<dbReference type="PANTHER" id="PTHR11236">
    <property type="entry name" value="AMINOBENZOATE/ANTHRANILATE SYNTHASE"/>
    <property type="match status" value="1"/>
</dbReference>
<evidence type="ECO:0000259" key="10">
    <source>
        <dbReference type="Pfam" id="PF00117"/>
    </source>
</evidence>
<accession>A0A9P8IIF2</accession>
<dbReference type="Pfam" id="PF00425">
    <property type="entry name" value="Chorismate_bind"/>
    <property type="match status" value="1"/>
</dbReference>
<feature type="domain" description="Glutamine amidotransferase" evidence="10">
    <location>
        <begin position="7"/>
        <end position="189"/>
    </location>
</feature>
<evidence type="ECO:0000259" key="11">
    <source>
        <dbReference type="Pfam" id="PF00425"/>
    </source>
</evidence>
<evidence type="ECO:0000256" key="9">
    <source>
        <dbReference type="ARBA" id="ARBA00031904"/>
    </source>
</evidence>
<dbReference type="AlphaFoldDB" id="A0A9P8IIF2"/>
<comment type="catalytic activity">
    <reaction evidence="1">
        <text>chorismate + L-glutamine = 4-amino-4-deoxychorismate + L-glutamate</text>
        <dbReference type="Rhea" id="RHEA:11672"/>
        <dbReference type="ChEBI" id="CHEBI:29748"/>
        <dbReference type="ChEBI" id="CHEBI:29985"/>
        <dbReference type="ChEBI" id="CHEBI:58359"/>
        <dbReference type="ChEBI" id="CHEBI:58406"/>
        <dbReference type="EC" id="2.6.1.85"/>
    </reaction>
</comment>
<sequence length="747" mass="82858">MGTIKVLIVDHYDSYTNNILQLLQGTQKGHDGQSYPEWSVSIIRFDQFSWDHFKSEILPHLDAIILSPGPGTPQREADFGFNARLIREVNIPILGICLGHQGIGTSFGANIIHAPNIKHGQICQIHHRGTGILSDVPPELQVTAWTYDPENPSKKVLMGLQHRERPVFGTQWHPESICSSHGKQILSNFRDIVLDFWVTSNPRNQWTKRRVLENASLPEHILQQNAVEQTGLGKALGTEVDPARPVSPYYVKSARIGKGPSAEIVFQTLFRGRSLDGEAWLDSAKRLSVSYWSWLEKFQQETIVANTETLPSESLDQETDIGQPLLQVGLIGYFGYELKRESLPGYQFTPPDEKDVSLKHSDSEQLFANTVLRLDNYTGEWTLFSLIRRGEEDPIGNAIGASSKIGIDEAEFDLYLNRVREVFDAPPSPPYVEAHPLPPFVALDNEASYSNTIWAAKQAIKEGETYELTLTTKFKAKSPEVDPYSLYLDLRKRNPAPYSAYIHFAAHDKTILSSSPERFISIDSNGVAEMKPIKGTLAVDPDPVEDERRKHQLATDVKELAENLMIVDLIRSDLHNISPPSSISVPKLLHVETYQTVHQLVTTIQSHVATSVGGTKVIERCFPPGSMTGAPKLRSVQILDSLEGQRERGIYSGSIGYICASGTVDQSVVIRTIVKSGNDLELGAGGAITWLSEADKEWDEVMVKANAVARGKGKAQVPGAAISHLGPFVEEEGHLRQEHPLRTAISA</sequence>
<comment type="pathway">
    <text evidence="2">Cofactor biosynthesis; tetrahydrofolate biosynthesis; 4-aminobenzoate from chorismate: step 1/2.</text>
</comment>
<name>A0A9P8IIF2_9HYPO</name>
<organism evidence="12 13">
    <name type="scientific">Fusarium musae</name>
    <dbReference type="NCBI Taxonomy" id="1042133"/>
    <lineage>
        <taxon>Eukaryota</taxon>
        <taxon>Fungi</taxon>
        <taxon>Dikarya</taxon>
        <taxon>Ascomycota</taxon>
        <taxon>Pezizomycotina</taxon>
        <taxon>Sordariomycetes</taxon>
        <taxon>Hypocreomycetidae</taxon>
        <taxon>Hypocreales</taxon>
        <taxon>Nectriaceae</taxon>
        <taxon>Fusarium</taxon>
    </lineage>
</organism>
<dbReference type="Gene3D" id="3.40.50.880">
    <property type="match status" value="1"/>
</dbReference>
<evidence type="ECO:0000256" key="4">
    <source>
        <dbReference type="ARBA" id="ARBA00013139"/>
    </source>
</evidence>
<evidence type="ECO:0000313" key="13">
    <source>
        <dbReference type="Proteomes" id="UP000827133"/>
    </source>
</evidence>
<evidence type="ECO:0000256" key="2">
    <source>
        <dbReference type="ARBA" id="ARBA00005009"/>
    </source>
</evidence>
<dbReference type="PROSITE" id="PS51273">
    <property type="entry name" value="GATASE_TYPE_1"/>
    <property type="match status" value="1"/>
</dbReference>
<evidence type="ECO:0000256" key="5">
    <source>
        <dbReference type="ARBA" id="ARBA00022679"/>
    </source>
</evidence>
<dbReference type="Proteomes" id="UP000827133">
    <property type="component" value="Unassembled WGS sequence"/>
</dbReference>
<dbReference type="KEGG" id="fmu:J7337_013057"/>
<comment type="caution">
    <text evidence="12">The sequence shown here is derived from an EMBL/GenBank/DDBJ whole genome shotgun (WGS) entry which is preliminary data.</text>
</comment>
<dbReference type="Pfam" id="PF00117">
    <property type="entry name" value="GATase"/>
    <property type="match status" value="1"/>
</dbReference>
<comment type="similarity">
    <text evidence="3">In the C-terminal section; belongs to the anthranilate synthase component I family.</text>
</comment>
<keyword evidence="5" id="KW-0808">Transferase</keyword>